<sequence>MSVLFNRNAAHEAQMLSTMREFKLFAHKSGPHVLFQHTHAHTAGVMNCQLGVRCAYRKPCAASSSSSSSSFKAPAFFSSTMAFFLRVDLLNLIIYAATPHCDARAQCSHSGANARLGGGSSNSSATVSDSVRANLWVTVN</sequence>
<reference evidence="1 2" key="1">
    <citation type="submission" date="2018-10" db="EMBL/GenBank/DDBJ databases">
        <authorList>
            <consortium name="Pathogen Informatics"/>
        </authorList>
    </citation>
    <scope>NUCLEOTIDE SEQUENCE [LARGE SCALE GENOMIC DNA]</scope>
</reference>
<evidence type="ECO:0000313" key="1">
    <source>
        <dbReference type="EMBL" id="VDD82312.1"/>
    </source>
</evidence>
<name>A0A0R3UKZ2_MESCO</name>
<keyword evidence="2" id="KW-1185">Reference proteome</keyword>
<evidence type="ECO:0000313" key="2">
    <source>
        <dbReference type="Proteomes" id="UP000267029"/>
    </source>
</evidence>
<gene>
    <name evidence="1" type="ORF">MCOS_LOCUS8315</name>
</gene>
<organism evidence="1 2">
    <name type="scientific">Mesocestoides corti</name>
    <name type="common">Flatworm</name>
    <dbReference type="NCBI Taxonomy" id="53468"/>
    <lineage>
        <taxon>Eukaryota</taxon>
        <taxon>Metazoa</taxon>
        <taxon>Spiralia</taxon>
        <taxon>Lophotrochozoa</taxon>
        <taxon>Platyhelminthes</taxon>
        <taxon>Cestoda</taxon>
        <taxon>Eucestoda</taxon>
        <taxon>Cyclophyllidea</taxon>
        <taxon>Mesocestoididae</taxon>
        <taxon>Mesocestoides</taxon>
    </lineage>
</organism>
<protein>
    <submittedName>
        <fullName evidence="1">Uncharacterized protein</fullName>
    </submittedName>
</protein>
<dbReference type="AlphaFoldDB" id="A0A0R3UKZ2"/>
<accession>A0A0R3UKZ2</accession>
<dbReference type="EMBL" id="UXSR01005491">
    <property type="protein sequence ID" value="VDD82312.1"/>
    <property type="molecule type" value="Genomic_DNA"/>
</dbReference>
<dbReference type="Proteomes" id="UP000267029">
    <property type="component" value="Unassembled WGS sequence"/>
</dbReference>
<proteinExistence type="predicted"/>